<name>T1J052_STRMM</name>
<dbReference type="EMBL" id="JH431731">
    <property type="status" value="NOT_ANNOTATED_CDS"/>
    <property type="molecule type" value="Genomic_DNA"/>
</dbReference>
<keyword evidence="2" id="KW-1185">Reference proteome</keyword>
<reference evidence="2" key="1">
    <citation type="submission" date="2011-05" db="EMBL/GenBank/DDBJ databases">
        <authorList>
            <person name="Richards S.R."/>
            <person name="Qu J."/>
            <person name="Jiang H."/>
            <person name="Jhangiani S.N."/>
            <person name="Agravi P."/>
            <person name="Goodspeed R."/>
            <person name="Gross S."/>
            <person name="Mandapat C."/>
            <person name="Jackson L."/>
            <person name="Mathew T."/>
            <person name="Pu L."/>
            <person name="Thornton R."/>
            <person name="Saada N."/>
            <person name="Wilczek-Boney K.B."/>
            <person name="Lee S."/>
            <person name="Kovar C."/>
            <person name="Wu Y."/>
            <person name="Scherer S.E."/>
            <person name="Worley K.C."/>
            <person name="Muzny D.M."/>
            <person name="Gibbs R."/>
        </authorList>
    </citation>
    <scope>NUCLEOTIDE SEQUENCE</scope>
    <source>
        <strain evidence="2">Brora</strain>
    </source>
</reference>
<evidence type="ECO:0000313" key="2">
    <source>
        <dbReference type="Proteomes" id="UP000014500"/>
    </source>
</evidence>
<organism evidence="1 2">
    <name type="scientific">Strigamia maritima</name>
    <name type="common">European centipede</name>
    <name type="synonym">Geophilus maritimus</name>
    <dbReference type="NCBI Taxonomy" id="126957"/>
    <lineage>
        <taxon>Eukaryota</taxon>
        <taxon>Metazoa</taxon>
        <taxon>Ecdysozoa</taxon>
        <taxon>Arthropoda</taxon>
        <taxon>Myriapoda</taxon>
        <taxon>Chilopoda</taxon>
        <taxon>Pleurostigmophora</taxon>
        <taxon>Geophilomorpha</taxon>
        <taxon>Linotaeniidae</taxon>
        <taxon>Strigamia</taxon>
    </lineage>
</organism>
<dbReference type="EnsemblMetazoa" id="SMAR006891-RA">
    <property type="protein sequence ID" value="SMAR006891-PA"/>
    <property type="gene ID" value="SMAR006891"/>
</dbReference>
<dbReference type="Proteomes" id="UP000014500">
    <property type="component" value="Unassembled WGS sequence"/>
</dbReference>
<dbReference type="AlphaFoldDB" id="T1J052"/>
<reference evidence="1" key="2">
    <citation type="submission" date="2015-02" db="UniProtKB">
        <authorList>
            <consortium name="EnsemblMetazoa"/>
        </authorList>
    </citation>
    <scope>IDENTIFICATION</scope>
</reference>
<dbReference type="HOGENOM" id="CLU_2515514_0_0_1"/>
<accession>T1J052</accession>
<evidence type="ECO:0000313" key="1">
    <source>
        <dbReference type="EnsemblMetazoa" id="SMAR006891-PA"/>
    </source>
</evidence>
<proteinExistence type="predicted"/>
<protein>
    <submittedName>
        <fullName evidence="1">Uncharacterized protein</fullName>
    </submittedName>
</protein>
<sequence length="85" mass="9985">MLAAVDDTIPYDILTILCFGIRKSDELFPFTTDHNQLDERPTVMLFEEKKYCRFYASFITDHNQLDEKMLFEEKKVDGGRSSDKL</sequence>